<dbReference type="InterPro" id="IPR001841">
    <property type="entry name" value="Znf_RING"/>
</dbReference>
<feature type="compositionally biased region" description="Basic and acidic residues" evidence="2">
    <location>
        <begin position="414"/>
        <end position="423"/>
    </location>
</feature>
<feature type="compositionally biased region" description="Polar residues" evidence="2">
    <location>
        <begin position="82"/>
        <end position="99"/>
    </location>
</feature>
<accession>A0A132NSN7</accession>
<feature type="region of interest" description="Disordered" evidence="2">
    <location>
        <begin position="74"/>
        <end position="101"/>
    </location>
</feature>
<dbReference type="InterPro" id="IPR013083">
    <property type="entry name" value="Znf_RING/FYVE/PHD"/>
</dbReference>
<protein>
    <recommendedName>
        <fullName evidence="4">RING-type domain-containing protein</fullName>
    </recommendedName>
</protein>
<feature type="transmembrane region" description="Helical" evidence="3">
    <location>
        <begin position="6"/>
        <end position="24"/>
    </location>
</feature>
<evidence type="ECO:0000313" key="6">
    <source>
        <dbReference type="Proteomes" id="UP000070089"/>
    </source>
</evidence>
<evidence type="ECO:0000256" key="3">
    <source>
        <dbReference type="SAM" id="Phobius"/>
    </source>
</evidence>
<keyword evidence="3" id="KW-0812">Transmembrane</keyword>
<comment type="caution">
    <text evidence="5">The sequence shown here is derived from an EMBL/GenBank/DDBJ whole genome shotgun (WGS) entry which is preliminary data.</text>
</comment>
<keyword evidence="1" id="KW-0479">Metal-binding</keyword>
<reference evidence="5 6" key="1">
    <citation type="journal article" date="2015" name="Mol. Biochem. Parasitol.">
        <title>Identification of polymorphic genes for use in assemblage B genotyping assays through comparative genomics of multiple assemblage B Giardia duodenalis isolates.</title>
        <authorList>
            <person name="Wielinga C."/>
            <person name="Thompson R.C."/>
            <person name="Monis P."/>
            <person name="Ryan U."/>
        </authorList>
    </citation>
    <scope>NUCLEOTIDE SEQUENCE [LARGE SCALE GENOMIC DNA]</scope>
    <source>
        <strain evidence="5 6">BAH15c1</strain>
    </source>
</reference>
<dbReference type="VEuPathDB" id="GiardiaDB:QR46_3011"/>
<evidence type="ECO:0000259" key="4">
    <source>
        <dbReference type="PROSITE" id="PS50089"/>
    </source>
</evidence>
<dbReference type="GO" id="GO:0008270">
    <property type="term" value="F:zinc ion binding"/>
    <property type="evidence" value="ECO:0007669"/>
    <property type="project" value="UniProtKB-KW"/>
</dbReference>
<proteinExistence type="predicted"/>
<feature type="domain" description="RING-type" evidence="4">
    <location>
        <begin position="301"/>
        <end position="355"/>
    </location>
</feature>
<gene>
    <name evidence="5" type="ORF">QR46_3011</name>
</gene>
<keyword evidence="3" id="KW-1133">Transmembrane helix</keyword>
<keyword evidence="1" id="KW-0863">Zinc-finger</keyword>
<dbReference type="SUPFAM" id="SSF57850">
    <property type="entry name" value="RING/U-box"/>
    <property type="match status" value="1"/>
</dbReference>
<dbReference type="EMBL" id="JXTI01000088">
    <property type="protein sequence ID" value="KWX13018.1"/>
    <property type="molecule type" value="Genomic_DNA"/>
</dbReference>
<dbReference type="Gene3D" id="3.30.40.10">
    <property type="entry name" value="Zinc/RING finger domain, C3HC4 (zinc finger)"/>
    <property type="match status" value="1"/>
</dbReference>
<dbReference type="Proteomes" id="UP000070089">
    <property type="component" value="Unassembled WGS sequence"/>
</dbReference>
<keyword evidence="1" id="KW-0862">Zinc</keyword>
<feature type="region of interest" description="Disordered" evidence="2">
    <location>
        <begin position="403"/>
        <end position="423"/>
    </location>
</feature>
<evidence type="ECO:0000256" key="2">
    <source>
        <dbReference type="SAM" id="MobiDB-lite"/>
    </source>
</evidence>
<keyword evidence="3" id="KW-0472">Membrane</keyword>
<evidence type="ECO:0000256" key="1">
    <source>
        <dbReference type="PROSITE-ProRule" id="PRU00175"/>
    </source>
</evidence>
<dbReference type="PROSITE" id="PS50089">
    <property type="entry name" value="ZF_RING_2"/>
    <property type="match status" value="1"/>
</dbReference>
<dbReference type="OrthoDB" id="66726at2759"/>
<name>A0A132NSN7_GIAIN</name>
<dbReference type="SMART" id="SM00184">
    <property type="entry name" value="RING"/>
    <property type="match status" value="1"/>
</dbReference>
<dbReference type="Pfam" id="PF14634">
    <property type="entry name" value="zf-RING_5"/>
    <property type="match status" value="1"/>
</dbReference>
<evidence type="ECO:0000313" key="5">
    <source>
        <dbReference type="EMBL" id="KWX13018.1"/>
    </source>
</evidence>
<sequence>MLIYCSSSIPVTAVVLILLHLPLMPERKIMQSIQAYLDRKALGTQLSVRPLNLNAAQPAKSMRLHDNFPVQLDQPHRESRMSRITSTTNNLDTEPSNTQDKPENAEIFQLENALRGEADTQEVDVGLDQLIFRKMAAQGITDPTQVRKFLTDEAIEDVLNERAHVLLTKFNSHVAKIARAATESMTSANKFYDNKVELLSTAFEADFTRLSSLFAGLNKRLEDLKAVSGALPKDDFTAFLQKYKQQDEVPSIIEERMLIMARCVQDRVSNLRTSFREQHTEMKHNIDAVATSIKVHLDLSCPKCLERYGPSRRIIVLAPCGHSICESCFYDICGQVYMDRMISLLNKRVVCSLCNSSISHAVLDKMMTARVSRHELDPREAYQAIAEILNRVHETLTQIDVLNPDAIPQNSPKEQTDTGDQHQ</sequence>
<organism evidence="5 6">
    <name type="scientific">Giardia duodenalis assemblage B</name>
    <dbReference type="NCBI Taxonomy" id="1394984"/>
    <lineage>
        <taxon>Eukaryota</taxon>
        <taxon>Metamonada</taxon>
        <taxon>Diplomonadida</taxon>
        <taxon>Hexamitidae</taxon>
        <taxon>Giardiinae</taxon>
        <taxon>Giardia</taxon>
    </lineage>
</organism>
<dbReference type="AlphaFoldDB" id="A0A132NSN7"/>